<keyword evidence="1" id="KW-1133">Transmembrane helix</keyword>
<reference evidence="4 5" key="1">
    <citation type="submission" date="2020-07" db="EMBL/GenBank/DDBJ databases">
        <title>Sequencing the genomes of 1000 actinobacteria strains.</title>
        <authorList>
            <person name="Klenk H.-P."/>
        </authorList>
    </citation>
    <scope>NUCLEOTIDE SEQUENCE [LARGE SCALE GENOMIC DNA]</scope>
    <source>
        <strain evidence="4 5">DSM 24482</strain>
    </source>
</reference>
<keyword evidence="1" id="KW-0812">Transmembrane</keyword>
<evidence type="ECO:0000313" key="4">
    <source>
        <dbReference type="EMBL" id="NYD87607.1"/>
    </source>
</evidence>
<dbReference type="EMBL" id="BONN01000007">
    <property type="protein sequence ID" value="GIG33484.1"/>
    <property type="molecule type" value="Genomic_DNA"/>
</dbReference>
<dbReference type="Proteomes" id="UP000618382">
    <property type="component" value="Unassembled WGS sequence"/>
</dbReference>
<evidence type="ECO:0000313" key="5">
    <source>
        <dbReference type="Proteomes" id="UP000577956"/>
    </source>
</evidence>
<evidence type="ECO:0008006" key="7">
    <source>
        <dbReference type="Google" id="ProtNLM"/>
    </source>
</evidence>
<name>A0A7Y9FIN8_9CELL</name>
<dbReference type="AlphaFoldDB" id="A0A7Y9FIN8"/>
<accession>A0A7Y9FIN8</accession>
<dbReference type="RefSeq" id="WP_140459913.1">
    <property type="nucleotide sequence ID" value="NZ_BAABFI010000012.1"/>
</dbReference>
<protein>
    <recommendedName>
        <fullName evidence="7">Htaa domain-containing protein</fullName>
    </recommendedName>
</protein>
<feature type="signal peptide" evidence="2">
    <location>
        <begin position="1"/>
        <end position="28"/>
    </location>
</feature>
<feature type="transmembrane region" description="Helical" evidence="1">
    <location>
        <begin position="365"/>
        <end position="387"/>
    </location>
</feature>
<dbReference type="EMBL" id="JACCBK010000001">
    <property type="protein sequence ID" value="NYD87607.1"/>
    <property type="molecule type" value="Genomic_DNA"/>
</dbReference>
<feature type="transmembrane region" description="Helical" evidence="1">
    <location>
        <begin position="394"/>
        <end position="417"/>
    </location>
</feature>
<dbReference type="Proteomes" id="UP000577956">
    <property type="component" value="Unassembled WGS sequence"/>
</dbReference>
<feature type="chain" id="PRO_5031285871" description="Htaa domain-containing protein" evidence="2">
    <location>
        <begin position="29"/>
        <end position="421"/>
    </location>
</feature>
<proteinExistence type="predicted"/>
<reference evidence="3 6" key="2">
    <citation type="submission" date="2021-01" db="EMBL/GenBank/DDBJ databases">
        <title>Whole genome shotgun sequence of Cellulomonas oligotrophica NBRC 109435.</title>
        <authorList>
            <person name="Komaki H."/>
            <person name="Tamura T."/>
        </authorList>
    </citation>
    <scope>NUCLEOTIDE SEQUENCE [LARGE SCALE GENOMIC DNA]</scope>
    <source>
        <strain evidence="3 6">NBRC 109435</strain>
    </source>
</reference>
<evidence type="ECO:0000313" key="6">
    <source>
        <dbReference type="Proteomes" id="UP000618382"/>
    </source>
</evidence>
<keyword evidence="6" id="KW-1185">Reference proteome</keyword>
<evidence type="ECO:0000256" key="1">
    <source>
        <dbReference type="SAM" id="Phobius"/>
    </source>
</evidence>
<comment type="caution">
    <text evidence="4">The sequence shown here is derived from an EMBL/GenBank/DDBJ whole genome shotgun (WGS) entry which is preliminary data.</text>
</comment>
<evidence type="ECO:0000313" key="3">
    <source>
        <dbReference type="EMBL" id="GIG33484.1"/>
    </source>
</evidence>
<evidence type="ECO:0000256" key="2">
    <source>
        <dbReference type="SAM" id="SignalP"/>
    </source>
</evidence>
<keyword evidence="1" id="KW-0472">Membrane</keyword>
<organism evidence="4 5">
    <name type="scientific">Cellulomonas oligotrophica</name>
    <dbReference type="NCBI Taxonomy" id="931536"/>
    <lineage>
        <taxon>Bacteria</taxon>
        <taxon>Bacillati</taxon>
        <taxon>Actinomycetota</taxon>
        <taxon>Actinomycetes</taxon>
        <taxon>Micrococcales</taxon>
        <taxon>Cellulomonadaceae</taxon>
        <taxon>Cellulomonas</taxon>
    </lineage>
</organism>
<keyword evidence="2" id="KW-0732">Signal</keyword>
<sequence>MSARLLRAASAAVLGLGAALVAAPAAVADDVEVEVVIPDVGGLEVVDAQLRWGLNLEAGAGAYFGGCNFLSAGRAGDAGSSRVWSQSDGLWAATDGDVRVEKPDASGTWRTATWAGRCLARDGQPVQAASPASASENQVVLDGGVGSVDLDEGTATVRWAGSFTVAFYGGMTYWSASDPVLTVDADGTGTLTATASGYAASMADAGAWAPVPSTPVTLATLRGVELGADGFMVTPEYLGVRVDMPADGTAQAARDASNAAFWGAFPQDFVRFQARTGQASYWYTSGGARDAAKPATPVAVSWDASSPVPAPVAPPVAAAPAAPVGGASGGSAAAGGASSPVARAVTAASEVASAGPAAAVAALQAATVLAAASLIPAAAAVTGWFVLEGQALAWSVAGLLTAASAAVAGFVKGWLVLPWAR</sequence>
<gene>
    <name evidence="4" type="ORF">BKA21_003156</name>
    <name evidence="3" type="ORF">Col01nite_26430</name>
</gene>